<dbReference type="EMBL" id="UINC01043765">
    <property type="protein sequence ID" value="SVB48254.1"/>
    <property type="molecule type" value="Genomic_DNA"/>
</dbReference>
<reference evidence="1" key="1">
    <citation type="submission" date="2018-05" db="EMBL/GenBank/DDBJ databases">
        <authorList>
            <person name="Lanie J.A."/>
            <person name="Ng W.-L."/>
            <person name="Kazmierczak K.M."/>
            <person name="Andrzejewski T.M."/>
            <person name="Davidsen T.M."/>
            <person name="Wayne K.J."/>
            <person name="Tettelin H."/>
            <person name="Glass J.I."/>
            <person name="Rusch D."/>
            <person name="Podicherti R."/>
            <person name="Tsui H.-C.T."/>
            <person name="Winkler M.E."/>
        </authorList>
    </citation>
    <scope>NUCLEOTIDE SEQUENCE</scope>
</reference>
<gene>
    <name evidence="1" type="ORF">METZ01_LOCUS201108</name>
</gene>
<proteinExistence type="predicted"/>
<name>A0A382EDX6_9ZZZZ</name>
<accession>A0A382EDX6</accession>
<protein>
    <submittedName>
        <fullName evidence="1">Uncharacterized protein</fullName>
    </submittedName>
</protein>
<organism evidence="1">
    <name type="scientific">marine metagenome</name>
    <dbReference type="NCBI Taxonomy" id="408172"/>
    <lineage>
        <taxon>unclassified sequences</taxon>
        <taxon>metagenomes</taxon>
        <taxon>ecological metagenomes</taxon>
    </lineage>
</organism>
<sequence length="33" mass="4000">TKRNKDLFEDLYSEEEEEIDILDVPSFLRRTQA</sequence>
<evidence type="ECO:0000313" key="1">
    <source>
        <dbReference type="EMBL" id="SVB48254.1"/>
    </source>
</evidence>
<feature type="non-terminal residue" evidence="1">
    <location>
        <position position="1"/>
    </location>
</feature>
<dbReference type="AlphaFoldDB" id="A0A382EDX6"/>